<protein>
    <submittedName>
        <fullName evidence="1">Uncharacterized protein</fullName>
    </submittedName>
</protein>
<dbReference type="EMBL" id="SNRW01003402">
    <property type="protein sequence ID" value="KAA6389943.1"/>
    <property type="molecule type" value="Genomic_DNA"/>
</dbReference>
<sequence>MQIQNLDFAIDRIEAVHHESLAFDPAAEQYLKNDGQLINIERRDNLITAETGQAGTKHYRISIEREHRKAEYRKEHQS</sequence>
<accession>A0A5J4W5W1</accession>
<evidence type="ECO:0000313" key="2">
    <source>
        <dbReference type="Proteomes" id="UP000324800"/>
    </source>
</evidence>
<proteinExistence type="predicted"/>
<evidence type="ECO:0000313" key="1">
    <source>
        <dbReference type="EMBL" id="KAA6389943.1"/>
    </source>
</evidence>
<gene>
    <name evidence="1" type="ORF">EZS28_014532</name>
</gene>
<name>A0A5J4W5W1_9EUKA</name>
<comment type="caution">
    <text evidence="1">The sequence shown here is derived from an EMBL/GenBank/DDBJ whole genome shotgun (WGS) entry which is preliminary data.</text>
</comment>
<reference evidence="1 2" key="1">
    <citation type="submission" date="2019-03" db="EMBL/GenBank/DDBJ databases">
        <title>Single cell metagenomics reveals metabolic interactions within the superorganism composed of flagellate Streblomastix strix and complex community of Bacteroidetes bacteria on its surface.</title>
        <authorList>
            <person name="Treitli S.C."/>
            <person name="Kolisko M."/>
            <person name="Husnik F."/>
            <person name="Keeling P."/>
            <person name="Hampl V."/>
        </authorList>
    </citation>
    <scope>NUCLEOTIDE SEQUENCE [LARGE SCALE GENOMIC DNA]</scope>
    <source>
        <strain evidence="1">ST1C</strain>
    </source>
</reference>
<organism evidence="1 2">
    <name type="scientific">Streblomastix strix</name>
    <dbReference type="NCBI Taxonomy" id="222440"/>
    <lineage>
        <taxon>Eukaryota</taxon>
        <taxon>Metamonada</taxon>
        <taxon>Preaxostyla</taxon>
        <taxon>Oxymonadida</taxon>
        <taxon>Streblomastigidae</taxon>
        <taxon>Streblomastix</taxon>
    </lineage>
</organism>
<dbReference type="AlphaFoldDB" id="A0A5J4W5W1"/>
<dbReference type="Proteomes" id="UP000324800">
    <property type="component" value="Unassembled WGS sequence"/>
</dbReference>